<gene>
    <name evidence="2" type="ORF">Pcinc_039921</name>
</gene>
<feature type="region of interest" description="Disordered" evidence="1">
    <location>
        <begin position="1"/>
        <end position="24"/>
    </location>
</feature>
<keyword evidence="3" id="KW-1185">Reference proteome</keyword>
<proteinExistence type="predicted"/>
<reference evidence="2" key="1">
    <citation type="submission" date="2023-10" db="EMBL/GenBank/DDBJ databases">
        <title>Genome assemblies of two species of porcelain crab, Petrolisthes cinctipes and Petrolisthes manimaculis (Anomura: Porcellanidae).</title>
        <authorList>
            <person name="Angst P."/>
        </authorList>
    </citation>
    <scope>NUCLEOTIDE SEQUENCE</scope>
    <source>
        <strain evidence="2">PB745_01</strain>
        <tissue evidence="2">Gill</tissue>
    </source>
</reference>
<evidence type="ECO:0000256" key="1">
    <source>
        <dbReference type="SAM" id="MobiDB-lite"/>
    </source>
</evidence>
<evidence type="ECO:0000313" key="2">
    <source>
        <dbReference type="EMBL" id="KAK3853548.1"/>
    </source>
</evidence>
<evidence type="ECO:0000313" key="3">
    <source>
        <dbReference type="Proteomes" id="UP001286313"/>
    </source>
</evidence>
<dbReference type="AlphaFoldDB" id="A0AAE1BN70"/>
<organism evidence="2 3">
    <name type="scientific">Petrolisthes cinctipes</name>
    <name type="common">Flat porcelain crab</name>
    <dbReference type="NCBI Taxonomy" id="88211"/>
    <lineage>
        <taxon>Eukaryota</taxon>
        <taxon>Metazoa</taxon>
        <taxon>Ecdysozoa</taxon>
        <taxon>Arthropoda</taxon>
        <taxon>Crustacea</taxon>
        <taxon>Multicrustacea</taxon>
        <taxon>Malacostraca</taxon>
        <taxon>Eumalacostraca</taxon>
        <taxon>Eucarida</taxon>
        <taxon>Decapoda</taxon>
        <taxon>Pleocyemata</taxon>
        <taxon>Anomura</taxon>
        <taxon>Galatheoidea</taxon>
        <taxon>Porcellanidae</taxon>
        <taxon>Petrolisthes</taxon>
    </lineage>
</organism>
<comment type="caution">
    <text evidence="2">The sequence shown here is derived from an EMBL/GenBank/DDBJ whole genome shotgun (WGS) entry which is preliminary data.</text>
</comment>
<name>A0AAE1BN70_PETCI</name>
<protein>
    <submittedName>
        <fullName evidence="2">Uncharacterized protein</fullName>
    </submittedName>
</protein>
<dbReference type="EMBL" id="JAWQEG010006919">
    <property type="protein sequence ID" value="KAK3853548.1"/>
    <property type="molecule type" value="Genomic_DNA"/>
</dbReference>
<dbReference type="Proteomes" id="UP001286313">
    <property type="component" value="Unassembled WGS sequence"/>
</dbReference>
<accession>A0AAE1BN70</accession>
<sequence>MGSSKFCLLPKHQPSHPPSTREQRRTMYLRSLVWKDVRATSSWDRSGAGVAVRMVVAAHRSEKDSANSFTPNE</sequence>